<proteinExistence type="predicted"/>
<dbReference type="PATRIC" id="fig|888055.3.peg.61"/>
<dbReference type="HOGENOM" id="CLU_2508711_0_0_0"/>
<dbReference type="AlphaFoldDB" id="U2PV37"/>
<dbReference type="RefSeq" id="WP_021747223.1">
    <property type="nucleotide sequence ID" value="NZ_KI271427.1"/>
</dbReference>
<evidence type="ECO:0000313" key="2">
    <source>
        <dbReference type="Proteomes" id="UP000016626"/>
    </source>
</evidence>
<sequence>MKILEKIKQFRDKKKISNKLYELETDLKEKCDEPDWADDHGIATAQRAQDRIDSIPDIIKKAKKDLEKFPEKEWEKIIRNYRDSF</sequence>
<protein>
    <submittedName>
        <fullName evidence="1">Uncharacterized protein</fullName>
    </submittedName>
</protein>
<name>U2PV37_LEPWF</name>
<dbReference type="Proteomes" id="UP000016626">
    <property type="component" value="Unassembled WGS sequence"/>
</dbReference>
<dbReference type="EMBL" id="AWVM01000006">
    <property type="protein sequence ID" value="ERK54365.1"/>
    <property type="molecule type" value="Genomic_DNA"/>
</dbReference>
<evidence type="ECO:0000313" key="1">
    <source>
        <dbReference type="EMBL" id="ERK54365.1"/>
    </source>
</evidence>
<organism evidence="1 2">
    <name type="scientific">Leptotrichia wadei (strain F0279)</name>
    <dbReference type="NCBI Taxonomy" id="888055"/>
    <lineage>
        <taxon>Bacteria</taxon>
        <taxon>Fusobacteriati</taxon>
        <taxon>Fusobacteriota</taxon>
        <taxon>Fusobacteriia</taxon>
        <taxon>Fusobacteriales</taxon>
        <taxon>Leptotrichiaceae</taxon>
        <taxon>Leptotrichia</taxon>
    </lineage>
</organism>
<comment type="caution">
    <text evidence="1">The sequence shown here is derived from an EMBL/GenBank/DDBJ whole genome shotgun (WGS) entry which is preliminary data.</text>
</comment>
<reference evidence="1 2" key="1">
    <citation type="submission" date="2013-06" db="EMBL/GenBank/DDBJ databases">
        <authorList>
            <person name="Weinstock G."/>
            <person name="Sodergren E."/>
            <person name="Lobos E.A."/>
            <person name="Fulton L."/>
            <person name="Fulton R."/>
            <person name="Courtney L."/>
            <person name="Fronick C."/>
            <person name="O'Laughlin M."/>
            <person name="Godfrey J."/>
            <person name="Wilson R.M."/>
            <person name="Miner T."/>
            <person name="Farmer C."/>
            <person name="Delehaunty K."/>
            <person name="Cordes M."/>
            <person name="Minx P."/>
            <person name="Tomlinson C."/>
            <person name="Chen J."/>
            <person name="Wollam A."/>
            <person name="Pepin K.H."/>
            <person name="Bhonagiri V."/>
            <person name="Zhang X."/>
            <person name="Warren W."/>
            <person name="Mitreva M."/>
            <person name="Mardis E.R."/>
            <person name="Wilson R.K."/>
        </authorList>
    </citation>
    <scope>NUCLEOTIDE SEQUENCE [LARGE SCALE GENOMIC DNA]</scope>
    <source>
        <strain evidence="1 2">F0279</strain>
    </source>
</reference>
<gene>
    <name evidence="1" type="ORF">HMPREF9015_00060</name>
</gene>
<accession>U2PV37</accession>